<feature type="signal peptide" evidence="7">
    <location>
        <begin position="1"/>
        <end position="19"/>
    </location>
</feature>
<proteinExistence type="predicted"/>
<evidence type="ECO:0000256" key="4">
    <source>
        <dbReference type="ARBA" id="ARBA00022741"/>
    </source>
</evidence>
<keyword evidence="6" id="KW-0325">Glycoprotein</keyword>
<evidence type="ECO:0000256" key="2">
    <source>
        <dbReference type="ARBA" id="ARBA00022527"/>
    </source>
</evidence>
<dbReference type="PANTHER" id="PTHR34590">
    <property type="entry name" value="OS03G0124300 PROTEIN-RELATED"/>
    <property type="match status" value="1"/>
</dbReference>
<dbReference type="InterPro" id="IPR045272">
    <property type="entry name" value="ANXUR1/2-like"/>
</dbReference>
<reference evidence="9 10" key="1">
    <citation type="journal article" date="2013" name="BMC Genomics">
        <title>The miniature genome of a carnivorous plant Genlisea aurea contains a low number of genes and short non-coding sequences.</title>
        <authorList>
            <person name="Leushkin E.V."/>
            <person name="Sutormin R.A."/>
            <person name="Nabieva E.R."/>
            <person name="Penin A.A."/>
            <person name="Kondrashov A.S."/>
            <person name="Logacheva M.D."/>
        </authorList>
    </citation>
    <scope>NUCLEOTIDE SEQUENCE [LARGE SCALE GENOMIC DNA]</scope>
</reference>
<accession>S8D9Y4</accession>
<evidence type="ECO:0000256" key="1">
    <source>
        <dbReference type="ARBA" id="ARBA00004479"/>
    </source>
</evidence>
<keyword evidence="2" id="KW-0418">Kinase</keyword>
<keyword evidence="4" id="KW-0547">Nucleotide-binding</keyword>
<evidence type="ECO:0000256" key="3">
    <source>
        <dbReference type="ARBA" id="ARBA00022679"/>
    </source>
</evidence>
<evidence type="ECO:0000313" key="9">
    <source>
        <dbReference type="EMBL" id="EPS59493.1"/>
    </source>
</evidence>
<sequence>LSVLFAPLLLLSDSAAAAAFAPRDHYLIKCGFHGDGAVIDSDNRVFTADDYRFIRNLKTVVDIRSADSNLVSSPLYRTARAFRSSGAFVFPLKDRGVHHLVRLHFYPTEGSLFESEFHVFGNGFLLLANFRIPRRTDLLPMIKEFIIPPISDVLRISFVPSKPGLLSFVNAIEVISAPADLIPDSAQFIDVDKNERINGLLRSGFETVYRINVGGFKITPFNDTLWRTWLTDDEFLISGKTSESIHFSAPIQYRIGGPSKEVSPDGVYNTARVIRSSSSSTSVPTRSMTWSFPVEQGQHPYMARLHFCDIASIALDTLYFNVRINGNPAYTNLDLSTITGRQLASPFYADFVVDTKNTTTTSSRLTVTVGGPSDMSLPGSVDAILNGIEIFKMMNSGGGESRSDRRNNKVIIIFSGL</sequence>
<dbReference type="OrthoDB" id="735844at2759"/>
<dbReference type="Gene3D" id="2.60.120.430">
    <property type="entry name" value="Galactose-binding lectin"/>
    <property type="match status" value="2"/>
</dbReference>
<dbReference type="FunFam" id="2.60.120.430:FF:000001">
    <property type="entry name" value="Receptor-like protein kinase FERONIA"/>
    <property type="match status" value="1"/>
</dbReference>
<feature type="chain" id="PRO_5004549517" description="Malectin-like domain-containing protein" evidence="7">
    <location>
        <begin position="20"/>
        <end position="417"/>
    </location>
</feature>
<dbReference type="EMBL" id="AUSU01008323">
    <property type="protein sequence ID" value="EPS59493.1"/>
    <property type="molecule type" value="Genomic_DNA"/>
</dbReference>
<name>S8D9Y4_9LAMI</name>
<comment type="subcellular location">
    <subcellularLocation>
        <location evidence="1">Membrane</location>
        <topology evidence="1">Single-pass type I membrane protein</topology>
    </subcellularLocation>
</comment>
<evidence type="ECO:0000256" key="6">
    <source>
        <dbReference type="ARBA" id="ARBA00023180"/>
    </source>
</evidence>
<dbReference type="GO" id="GO:0005524">
    <property type="term" value="F:ATP binding"/>
    <property type="evidence" value="ECO:0007669"/>
    <property type="project" value="UniProtKB-KW"/>
</dbReference>
<feature type="non-terminal residue" evidence="9">
    <location>
        <position position="1"/>
    </location>
</feature>
<keyword evidence="3" id="KW-0808">Transferase</keyword>
<evidence type="ECO:0000256" key="7">
    <source>
        <dbReference type="SAM" id="SignalP"/>
    </source>
</evidence>
<comment type="caution">
    <text evidence="9">The sequence shown here is derived from an EMBL/GenBank/DDBJ whole genome shotgun (WGS) entry which is preliminary data.</text>
</comment>
<dbReference type="GO" id="GO:0016020">
    <property type="term" value="C:membrane"/>
    <property type="evidence" value="ECO:0007669"/>
    <property type="project" value="UniProtKB-SubCell"/>
</dbReference>
<keyword evidence="7" id="KW-0732">Signal</keyword>
<protein>
    <recommendedName>
        <fullName evidence="8">Malectin-like domain-containing protein</fullName>
    </recommendedName>
</protein>
<keyword evidence="2" id="KW-0723">Serine/threonine-protein kinase</keyword>
<gene>
    <name evidence="9" type="ORF">M569_15312</name>
</gene>
<dbReference type="GO" id="GO:0004714">
    <property type="term" value="F:transmembrane receptor protein tyrosine kinase activity"/>
    <property type="evidence" value="ECO:0007669"/>
    <property type="project" value="InterPro"/>
</dbReference>
<evidence type="ECO:0000313" key="10">
    <source>
        <dbReference type="Proteomes" id="UP000015453"/>
    </source>
</evidence>
<keyword evidence="10" id="KW-1185">Reference proteome</keyword>
<feature type="non-terminal residue" evidence="9">
    <location>
        <position position="417"/>
    </location>
</feature>
<dbReference type="PANTHER" id="PTHR34590:SF6">
    <property type="entry name" value="RECEPTOR-LIKE KINASE"/>
    <property type="match status" value="1"/>
</dbReference>
<evidence type="ECO:0000256" key="5">
    <source>
        <dbReference type="ARBA" id="ARBA00022840"/>
    </source>
</evidence>
<dbReference type="Pfam" id="PF12819">
    <property type="entry name" value="Malectin_like"/>
    <property type="match status" value="1"/>
</dbReference>
<feature type="domain" description="Malectin-like" evidence="8">
    <location>
        <begin position="28"/>
        <end position="393"/>
    </location>
</feature>
<dbReference type="GO" id="GO:0004674">
    <property type="term" value="F:protein serine/threonine kinase activity"/>
    <property type="evidence" value="ECO:0007669"/>
    <property type="project" value="UniProtKB-KW"/>
</dbReference>
<dbReference type="Proteomes" id="UP000015453">
    <property type="component" value="Unassembled WGS sequence"/>
</dbReference>
<organism evidence="9 10">
    <name type="scientific">Genlisea aurea</name>
    <dbReference type="NCBI Taxonomy" id="192259"/>
    <lineage>
        <taxon>Eukaryota</taxon>
        <taxon>Viridiplantae</taxon>
        <taxon>Streptophyta</taxon>
        <taxon>Embryophyta</taxon>
        <taxon>Tracheophyta</taxon>
        <taxon>Spermatophyta</taxon>
        <taxon>Magnoliopsida</taxon>
        <taxon>eudicotyledons</taxon>
        <taxon>Gunneridae</taxon>
        <taxon>Pentapetalae</taxon>
        <taxon>asterids</taxon>
        <taxon>lamiids</taxon>
        <taxon>Lamiales</taxon>
        <taxon>Lentibulariaceae</taxon>
        <taxon>Genlisea</taxon>
    </lineage>
</organism>
<dbReference type="AlphaFoldDB" id="S8D9Y4"/>
<evidence type="ECO:0000259" key="8">
    <source>
        <dbReference type="Pfam" id="PF12819"/>
    </source>
</evidence>
<keyword evidence="5" id="KW-0067">ATP-binding</keyword>
<dbReference type="InterPro" id="IPR024788">
    <property type="entry name" value="Malectin-like_Carb-bd_dom"/>
</dbReference>